<reference evidence="4" key="1">
    <citation type="journal article" date="2011" name="Stand. Genomic Sci.">
        <title>Non-contiguous finished genome sequence of the opportunistic oral pathogen Prevotella multisaccharivorax type strain (PPPA20).</title>
        <authorList>
            <person name="Pati A."/>
            <person name="Gronow S."/>
            <person name="Lu M."/>
            <person name="Lapidus A."/>
            <person name="Nolan M."/>
            <person name="Lucas S."/>
            <person name="Hammon N."/>
            <person name="Deshpande S."/>
            <person name="Cheng J.F."/>
            <person name="Tapia R."/>
            <person name="Han C."/>
            <person name="Goodwin L."/>
            <person name="Pitluck S."/>
            <person name="Liolios K."/>
            <person name="Pagani I."/>
            <person name="Mavromatis K."/>
            <person name="Mikhailova N."/>
            <person name="Huntemann M."/>
            <person name="Chen A."/>
            <person name="Palaniappan K."/>
            <person name="Land M."/>
            <person name="Hauser L."/>
            <person name="Detter J.C."/>
            <person name="Brambilla E.M."/>
            <person name="Rohde M."/>
            <person name="Goker M."/>
            <person name="Woyke T."/>
            <person name="Bristow J."/>
            <person name="Eisen J.A."/>
            <person name="Markowitz V."/>
            <person name="Hugenholtz P."/>
            <person name="Kyrpides N.C."/>
            <person name="Klenk H.P."/>
            <person name="Ivanova N."/>
        </authorList>
    </citation>
    <scope>NUCLEOTIDE SEQUENCE [LARGE SCALE GENOMIC DNA]</scope>
    <source>
        <strain evidence="4">DSM 17128</strain>
    </source>
</reference>
<dbReference type="InterPro" id="IPR009061">
    <property type="entry name" value="DNA-bd_dom_put_sf"/>
</dbReference>
<dbReference type="Pfam" id="PF13411">
    <property type="entry name" value="MerR_1"/>
    <property type="match status" value="1"/>
</dbReference>
<sequence>MATYSEKKKKLYYSIKEVSEIIGVNESTLRFWEKEFPMIKPKTTGVGKVRQYTEKNIEELKIIYNLIKVRGFKIAAARNYLRSNRDGVDKSSEVIGMLQETLSELKEIKAHLDLL</sequence>
<dbReference type="Gene3D" id="1.10.1660.10">
    <property type="match status" value="1"/>
</dbReference>
<dbReference type="EMBL" id="GL945017">
    <property type="protein sequence ID" value="EGN57933.1"/>
    <property type="molecule type" value="Genomic_DNA"/>
</dbReference>
<dbReference type="PANTHER" id="PTHR30204:SF15">
    <property type="entry name" value="BLL5018 PROTEIN"/>
    <property type="match status" value="1"/>
</dbReference>
<proteinExistence type="predicted"/>
<dbReference type="GO" id="GO:0003677">
    <property type="term" value="F:DNA binding"/>
    <property type="evidence" value="ECO:0007669"/>
    <property type="project" value="UniProtKB-KW"/>
</dbReference>
<dbReference type="AlphaFoldDB" id="F8NB25"/>
<dbReference type="SMART" id="SM00422">
    <property type="entry name" value="HTH_MERR"/>
    <property type="match status" value="1"/>
</dbReference>
<dbReference type="GO" id="GO:0003700">
    <property type="term" value="F:DNA-binding transcription factor activity"/>
    <property type="evidence" value="ECO:0007669"/>
    <property type="project" value="InterPro"/>
</dbReference>
<evidence type="ECO:0000259" key="2">
    <source>
        <dbReference type="PROSITE" id="PS50937"/>
    </source>
</evidence>
<gene>
    <name evidence="3" type="ORF">Premu_2579</name>
</gene>
<accession>F8NB25</accession>
<dbReference type="SUPFAM" id="SSF46955">
    <property type="entry name" value="Putative DNA-binding domain"/>
    <property type="match status" value="1"/>
</dbReference>
<dbReference type="RefSeq" id="WP_007575817.1">
    <property type="nucleotide sequence ID" value="NZ_BPTS01000002.1"/>
</dbReference>
<evidence type="ECO:0000256" key="1">
    <source>
        <dbReference type="ARBA" id="ARBA00023125"/>
    </source>
</evidence>
<dbReference type="HOGENOM" id="CLU_045945_5_0_10"/>
<dbReference type="OrthoDB" id="9810140at2"/>
<dbReference type="PROSITE" id="PS50937">
    <property type="entry name" value="HTH_MERR_2"/>
    <property type="match status" value="1"/>
</dbReference>
<dbReference type="PANTHER" id="PTHR30204">
    <property type="entry name" value="REDOX-CYCLING DRUG-SENSING TRANSCRIPTIONAL ACTIVATOR SOXR"/>
    <property type="match status" value="1"/>
</dbReference>
<feature type="domain" description="HTH merR-type" evidence="2">
    <location>
        <begin position="12"/>
        <end position="83"/>
    </location>
</feature>
<keyword evidence="4" id="KW-1185">Reference proteome</keyword>
<evidence type="ECO:0000313" key="4">
    <source>
        <dbReference type="Proteomes" id="UP000002772"/>
    </source>
</evidence>
<dbReference type="InterPro" id="IPR047057">
    <property type="entry name" value="MerR_fam"/>
</dbReference>
<protein>
    <submittedName>
        <fullName evidence="3">Transcriptional regulator</fullName>
    </submittedName>
</protein>
<name>F8NB25_9BACT</name>
<keyword evidence="1" id="KW-0238">DNA-binding</keyword>
<dbReference type="Proteomes" id="UP000002772">
    <property type="component" value="Unassembled WGS sequence"/>
</dbReference>
<evidence type="ECO:0000313" key="3">
    <source>
        <dbReference type="EMBL" id="EGN57933.1"/>
    </source>
</evidence>
<dbReference type="STRING" id="688246.Premu_2579"/>
<dbReference type="eggNOG" id="COG0789">
    <property type="taxonomic scope" value="Bacteria"/>
</dbReference>
<organism evidence="3 4">
    <name type="scientific">Hallella multisaccharivorax DSM 17128</name>
    <dbReference type="NCBI Taxonomy" id="688246"/>
    <lineage>
        <taxon>Bacteria</taxon>
        <taxon>Pseudomonadati</taxon>
        <taxon>Bacteroidota</taxon>
        <taxon>Bacteroidia</taxon>
        <taxon>Bacteroidales</taxon>
        <taxon>Prevotellaceae</taxon>
        <taxon>Hallella</taxon>
    </lineage>
</organism>
<dbReference type="InterPro" id="IPR000551">
    <property type="entry name" value="MerR-type_HTH_dom"/>
</dbReference>